<accession>A0A9D1Y974</accession>
<protein>
    <submittedName>
        <fullName evidence="6">CvpA family protein</fullName>
    </submittedName>
</protein>
<dbReference type="EMBL" id="DXDX01000141">
    <property type="protein sequence ID" value="HIY21786.1"/>
    <property type="molecule type" value="Genomic_DNA"/>
</dbReference>
<keyword evidence="3 5" id="KW-1133">Transmembrane helix</keyword>
<evidence type="ECO:0000313" key="7">
    <source>
        <dbReference type="Proteomes" id="UP000823868"/>
    </source>
</evidence>
<dbReference type="PANTHER" id="PTHR37306:SF1">
    <property type="entry name" value="COLICIN V PRODUCTION PROTEIN"/>
    <property type="match status" value="1"/>
</dbReference>
<dbReference type="Pfam" id="PF02674">
    <property type="entry name" value="Colicin_V"/>
    <property type="match status" value="2"/>
</dbReference>
<dbReference type="GO" id="GO:0009403">
    <property type="term" value="P:toxin biosynthetic process"/>
    <property type="evidence" value="ECO:0007669"/>
    <property type="project" value="InterPro"/>
</dbReference>
<evidence type="ECO:0000256" key="2">
    <source>
        <dbReference type="ARBA" id="ARBA00022692"/>
    </source>
</evidence>
<sequence length="228" mass="24063">MSIVLDLLVLAVLAFFLWRGASKGLVAALCGFLAFIVAFAGAGLAARTLSPAVAEALEPRFASIIQEQLETALPDADAALSQGAESQLPAVLDVLRELGLYENLIDALDQAVDQGVTHAAANAAATVAATIAQSVAYRLIFAVSFVVLLAVWGVVSRALNLMTRLPVLHFLNKTGGAVIGLVEGILLLLIVVWVLEVLGHAIPEETVRETHLLRLFLDVPGLLLNRGM</sequence>
<reference evidence="6" key="1">
    <citation type="journal article" date="2021" name="PeerJ">
        <title>Extensive microbial diversity within the chicken gut microbiome revealed by metagenomics and culture.</title>
        <authorList>
            <person name="Gilroy R."/>
            <person name="Ravi A."/>
            <person name="Getino M."/>
            <person name="Pursley I."/>
            <person name="Horton D.L."/>
            <person name="Alikhan N.F."/>
            <person name="Baker D."/>
            <person name="Gharbi K."/>
            <person name="Hall N."/>
            <person name="Watson M."/>
            <person name="Adriaenssens E.M."/>
            <person name="Foster-Nyarko E."/>
            <person name="Jarju S."/>
            <person name="Secka A."/>
            <person name="Antonio M."/>
            <person name="Oren A."/>
            <person name="Chaudhuri R.R."/>
            <person name="La Ragione R."/>
            <person name="Hildebrand F."/>
            <person name="Pallen M.J."/>
        </authorList>
    </citation>
    <scope>NUCLEOTIDE SEQUENCE</scope>
    <source>
        <strain evidence="6">ChiBcec16_6824</strain>
    </source>
</reference>
<name>A0A9D1Y974_9FIRM</name>
<comment type="subcellular location">
    <subcellularLocation>
        <location evidence="1">Membrane</location>
        <topology evidence="1">Multi-pass membrane protein</topology>
    </subcellularLocation>
</comment>
<feature type="transmembrane region" description="Helical" evidence="5">
    <location>
        <begin position="135"/>
        <end position="155"/>
    </location>
</feature>
<keyword evidence="4 5" id="KW-0472">Membrane</keyword>
<dbReference type="GO" id="GO:0016020">
    <property type="term" value="C:membrane"/>
    <property type="evidence" value="ECO:0007669"/>
    <property type="project" value="UniProtKB-SubCell"/>
</dbReference>
<dbReference type="InterPro" id="IPR003825">
    <property type="entry name" value="Colicin-V_CvpA"/>
</dbReference>
<feature type="transmembrane region" description="Helical" evidence="5">
    <location>
        <begin position="175"/>
        <end position="195"/>
    </location>
</feature>
<dbReference type="AlphaFoldDB" id="A0A9D1Y974"/>
<proteinExistence type="predicted"/>
<dbReference type="PANTHER" id="PTHR37306">
    <property type="entry name" value="COLICIN V PRODUCTION PROTEIN"/>
    <property type="match status" value="1"/>
</dbReference>
<evidence type="ECO:0000313" key="6">
    <source>
        <dbReference type="EMBL" id="HIY21786.1"/>
    </source>
</evidence>
<keyword evidence="2 5" id="KW-0812">Transmembrane</keyword>
<comment type="caution">
    <text evidence="6">The sequence shown here is derived from an EMBL/GenBank/DDBJ whole genome shotgun (WGS) entry which is preliminary data.</text>
</comment>
<evidence type="ECO:0000256" key="1">
    <source>
        <dbReference type="ARBA" id="ARBA00004141"/>
    </source>
</evidence>
<dbReference type="Proteomes" id="UP000823868">
    <property type="component" value="Unassembled WGS sequence"/>
</dbReference>
<reference evidence="6" key="2">
    <citation type="submission" date="2021-04" db="EMBL/GenBank/DDBJ databases">
        <authorList>
            <person name="Gilroy R."/>
        </authorList>
    </citation>
    <scope>NUCLEOTIDE SEQUENCE</scope>
    <source>
        <strain evidence="6">ChiBcec16_6824</strain>
    </source>
</reference>
<gene>
    <name evidence="6" type="ORF">H9841_07800</name>
</gene>
<feature type="transmembrane region" description="Helical" evidence="5">
    <location>
        <begin position="32"/>
        <end position="50"/>
    </location>
</feature>
<evidence type="ECO:0000256" key="4">
    <source>
        <dbReference type="ARBA" id="ARBA00023136"/>
    </source>
</evidence>
<evidence type="ECO:0000256" key="5">
    <source>
        <dbReference type="SAM" id="Phobius"/>
    </source>
</evidence>
<evidence type="ECO:0000256" key="3">
    <source>
        <dbReference type="ARBA" id="ARBA00022989"/>
    </source>
</evidence>
<organism evidence="6 7">
    <name type="scientific">Candidatus Flavonifractor merdigallinarum</name>
    <dbReference type="NCBI Taxonomy" id="2838589"/>
    <lineage>
        <taxon>Bacteria</taxon>
        <taxon>Bacillati</taxon>
        <taxon>Bacillota</taxon>
        <taxon>Clostridia</taxon>
        <taxon>Eubacteriales</taxon>
        <taxon>Oscillospiraceae</taxon>
        <taxon>Flavonifractor</taxon>
    </lineage>
</organism>